<protein>
    <submittedName>
        <fullName evidence="1">(rape) hypothetical protein</fullName>
    </submittedName>
</protein>
<dbReference type="EMBL" id="HG994365">
    <property type="protein sequence ID" value="CAF2071164.1"/>
    <property type="molecule type" value="Genomic_DNA"/>
</dbReference>
<organism evidence="1">
    <name type="scientific">Brassica napus</name>
    <name type="common">Rape</name>
    <dbReference type="NCBI Taxonomy" id="3708"/>
    <lineage>
        <taxon>Eukaryota</taxon>
        <taxon>Viridiplantae</taxon>
        <taxon>Streptophyta</taxon>
        <taxon>Embryophyta</taxon>
        <taxon>Tracheophyta</taxon>
        <taxon>Spermatophyta</taxon>
        <taxon>Magnoliopsida</taxon>
        <taxon>eudicotyledons</taxon>
        <taxon>Gunneridae</taxon>
        <taxon>Pentapetalae</taxon>
        <taxon>rosids</taxon>
        <taxon>malvids</taxon>
        <taxon>Brassicales</taxon>
        <taxon>Brassicaceae</taxon>
        <taxon>Brassiceae</taxon>
        <taxon>Brassica</taxon>
    </lineage>
</organism>
<dbReference type="Proteomes" id="UP001295469">
    <property type="component" value="Chromosome C01"/>
</dbReference>
<proteinExistence type="predicted"/>
<dbReference type="AlphaFoldDB" id="A0A816R750"/>
<evidence type="ECO:0000313" key="1">
    <source>
        <dbReference type="EMBL" id="CAF2071164.1"/>
    </source>
</evidence>
<reference evidence="1" key="1">
    <citation type="submission" date="2021-01" db="EMBL/GenBank/DDBJ databases">
        <authorList>
            <consortium name="Genoscope - CEA"/>
            <person name="William W."/>
        </authorList>
    </citation>
    <scope>NUCLEOTIDE SEQUENCE</scope>
</reference>
<name>A0A816R750_BRANA</name>
<sequence>MAEEDVSSVRSESFDTSNQRLVYLIAAELFDLMTDITTESQLAPPPMMTIQALVSPSSASHPTNG</sequence>
<gene>
    <name evidence="1" type="ORF">DARMORV10_C01P18760.1</name>
</gene>
<accession>A0A816R750</accession>